<dbReference type="InterPro" id="IPR051459">
    <property type="entry name" value="Cytochrome_c-type_DH"/>
</dbReference>
<dbReference type="GO" id="GO:0046872">
    <property type="term" value="F:metal ion binding"/>
    <property type="evidence" value="ECO:0007669"/>
    <property type="project" value="UniProtKB-KW"/>
</dbReference>
<evidence type="ECO:0000313" key="6">
    <source>
        <dbReference type="EMBL" id="KAB1066281.1"/>
    </source>
</evidence>
<dbReference type="InterPro" id="IPR009056">
    <property type="entry name" value="Cyt_c-like_dom"/>
</dbReference>
<evidence type="ECO:0000256" key="3">
    <source>
        <dbReference type="ARBA" id="ARBA00023004"/>
    </source>
</evidence>
<dbReference type="PANTHER" id="PTHR35008">
    <property type="entry name" value="BLL4482 PROTEIN-RELATED"/>
    <property type="match status" value="1"/>
</dbReference>
<protein>
    <submittedName>
        <fullName evidence="6">Cytochrome c</fullName>
    </submittedName>
</protein>
<dbReference type="RefSeq" id="WP_151166269.1">
    <property type="nucleotide sequence ID" value="NZ_WACR01000001.1"/>
</dbReference>
<dbReference type="Gene3D" id="1.10.760.10">
    <property type="entry name" value="Cytochrome c-like domain"/>
    <property type="match status" value="1"/>
</dbReference>
<evidence type="ECO:0000256" key="4">
    <source>
        <dbReference type="PROSITE-ProRule" id="PRU00433"/>
    </source>
</evidence>
<dbReference type="GO" id="GO:0009055">
    <property type="term" value="F:electron transfer activity"/>
    <property type="evidence" value="ECO:0007669"/>
    <property type="project" value="InterPro"/>
</dbReference>
<dbReference type="OrthoDB" id="9811395at2"/>
<proteinExistence type="predicted"/>
<dbReference type="GO" id="GO:0020037">
    <property type="term" value="F:heme binding"/>
    <property type="evidence" value="ECO:0007669"/>
    <property type="project" value="InterPro"/>
</dbReference>
<feature type="domain" description="Cytochrome c" evidence="5">
    <location>
        <begin position="26"/>
        <end position="114"/>
    </location>
</feature>
<evidence type="ECO:0000259" key="5">
    <source>
        <dbReference type="PROSITE" id="PS51007"/>
    </source>
</evidence>
<dbReference type="SUPFAM" id="SSF46626">
    <property type="entry name" value="Cytochrome c"/>
    <property type="match status" value="1"/>
</dbReference>
<sequence length="139" mass="15373">MKVRILIIGLIGFGLVIVLLARGCESPANKGEALYLSKCANCHGDEGKGFSIYPPLANSNYLVKNKDDFACIVYYGIEGEITVNGQKYSQRMLGDPTLSATQIANLMNYVYGKWGKDKTEVNSEDVERRLNNCESKLVK</sequence>
<reference evidence="6 7" key="1">
    <citation type="submission" date="2019-09" db="EMBL/GenBank/DDBJ databases">
        <title>Genomes of Cryomorphaceae.</title>
        <authorList>
            <person name="Bowman J.P."/>
        </authorList>
    </citation>
    <scope>NUCLEOTIDE SEQUENCE [LARGE SCALE GENOMIC DNA]</scope>
    <source>
        <strain evidence="6 7">KCTC 52047</strain>
    </source>
</reference>
<keyword evidence="7" id="KW-1185">Reference proteome</keyword>
<name>A0A6N6MAS1_9FLAO</name>
<dbReference type="InterPro" id="IPR036909">
    <property type="entry name" value="Cyt_c-like_dom_sf"/>
</dbReference>
<dbReference type="PANTHER" id="PTHR35008:SF8">
    <property type="entry name" value="ALCOHOL DEHYDROGENASE CYTOCHROME C SUBUNIT"/>
    <property type="match status" value="1"/>
</dbReference>
<gene>
    <name evidence="6" type="ORF">F3059_02045</name>
</gene>
<keyword evidence="3 4" id="KW-0408">Iron</keyword>
<evidence type="ECO:0000256" key="1">
    <source>
        <dbReference type="ARBA" id="ARBA00022617"/>
    </source>
</evidence>
<keyword evidence="1 4" id="KW-0349">Heme</keyword>
<comment type="caution">
    <text evidence="6">The sequence shown here is derived from an EMBL/GenBank/DDBJ whole genome shotgun (WGS) entry which is preliminary data.</text>
</comment>
<dbReference type="Proteomes" id="UP000435357">
    <property type="component" value="Unassembled WGS sequence"/>
</dbReference>
<dbReference type="PROSITE" id="PS51007">
    <property type="entry name" value="CYTC"/>
    <property type="match status" value="1"/>
</dbReference>
<evidence type="ECO:0000313" key="7">
    <source>
        <dbReference type="Proteomes" id="UP000435357"/>
    </source>
</evidence>
<dbReference type="EMBL" id="WACR01000001">
    <property type="protein sequence ID" value="KAB1066281.1"/>
    <property type="molecule type" value="Genomic_DNA"/>
</dbReference>
<accession>A0A6N6MAS1</accession>
<dbReference type="Pfam" id="PF00034">
    <property type="entry name" value="Cytochrom_C"/>
    <property type="match status" value="1"/>
</dbReference>
<dbReference type="AlphaFoldDB" id="A0A6N6MAS1"/>
<keyword evidence="2 4" id="KW-0479">Metal-binding</keyword>
<evidence type="ECO:0000256" key="2">
    <source>
        <dbReference type="ARBA" id="ARBA00022723"/>
    </source>
</evidence>
<organism evidence="6 7">
    <name type="scientific">Salibacter halophilus</name>
    <dbReference type="NCBI Taxonomy" id="1803916"/>
    <lineage>
        <taxon>Bacteria</taxon>
        <taxon>Pseudomonadati</taxon>
        <taxon>Bacteroidota</taxon>
        <taxon>Flavobacteriia</taxon>
        <taxon>Flavobacteriales</taxon>
        <taxon>Salibacteraceae</taxon>
        <taxon>Salibacter</taxon>
    </lineage>
</organism>